<feature type="region of interest" description="Disordered" evidence="1">
    <location>
        <begin position="111"/>
        <end position="145"/>
    </location>
</feature>
<protein>
    <submittedName>
        <fullName evidence="2">Uncharacterized protein</fullName>
    </submittedName>
</protein>
<dbReference type="AlphaFoldDB" id="A0A9N8H750"/>
<dbReference type="Gene3D" id="1.20.58.80">
    <property type="entry name" value="Phosphotransferase system, lactose/cellobiose-type IIA subunit"/>
    <property type="match status" value="1"/>
</dbReference>
<feature type="region of interest" description="Disordered" evidence="1">
    <location>
        <begin position="28"/>
        <end position="83"/>
    </location>
</feature>
<evidence type="ECO:0000313" key="3">
    <source>
        <dbReference type="Proteomes" id="UP001153069"/>
    </source>
</evidence>
<keyword evidence="3" id="KW-1185">Reference proteome</keyword>
<feature type="compositionally biased region" description="Low complexity" evidence="1">
    <location>
        <begin position="312"/>
        <end position="327"/>
    </location>
</feature>
<feature type="region of interest" description="Disordered" evidence="1">
    <location>
        <begin position="312"/>
        <end position="347"/>
    </location>
</feature>
<reference evidence="2" key="1">
    <citation type="submission" date="2020-06" db="EMBL/GenBank/DDBJ databases">
        <authorList>
            <consortium name="Plant Systems Biology data submission"/>
        </authorList>
    </citation>
    <scope>NUCLEOTIDE SEQUENCE</scope>
    <source>
        <strain evidence="2">D6</strain>
    </source>
</reference>
<feature type="region of interest" description="Disordered" evidence="1">
    <location>
        <begin position="851"/>
        <end position="870"/>
    </location>
</feature>
<feature type="compositionally biased region" description="Low complexity" evidence="1">
    <location>
        <begin position="40"/>
        <end position="83"/>
    </location>
</feature>
<dbReference type="EMBL" id="CAICTM010000166">
    <property type="protein sequence ID" value="CAB9503486.1"/>
    <property type="molecule type" value="Genomic_DNA"/>
</dbReference>
<feature type="compositionally biased region" description="Low complexity" evidence="1">
    <location>
        <begin position="587"/>
        <end position="602"/>
    </location>
</feature>
<name>A0A9N8H750_9STRA</name>
<gene>
    <name evidence="2" type="ORF">SEMRO_167_G074480.1</name>
</gene>
<organism evidence="2 3">
    <name type="scientific">Seminavis robusta</name>
    <dbReference type="NCBI Taxonomy" id="568900"/>
    <lineage>
        <taxon>Eukaryota</taxon>
        <taxon>Sar</taxon>
        <taxon>Stramenopiles</taxon>
        <taxon>Ochrophyta</taxon>
        <taxon>Bacillariophyta</taxon>
        <taxon>Bacillariophyceae</taxon>
        <taxon>Bacillariophycidae</taxon>
        <taxon>Naviculales</taxon>
        <taxon>Naviculaceae</taxon>
        <taxon>Seminavis</taxon>
    </lineage>
</organism>
<accession>A0A9N8H750</accession>
<feature type="region of interest" description="Disordered" evidence="1">
    <location>
        <begin position="564"/>
        <end position="602"/>
    </location>
</feature>
<dbReference type="OrthoDB" id="49437at2759"/>
<feature type="compositionally biased region" description="Low complexity" evidence="1">
    <location>
        <begin position="740"/>
        <end position="755"/>
    </location>
</feature>
<evidence type="ECO:0000313" key="2">
    <source>
        <dbReference type="EMBL" id="CAB9503486.1"/>
    </source>
</evidence>
<feature type="region of interest" description="Disordered" evidence="1">
    <location>
        <begin position="735"/>
        <end position="814"/>
    </location>
</feature>
<comment type="caution">
    <text evidence="2">The sequence shown here is derived from an EMBL/GenBank/DDBJ whole genome shotgun (WGS) entry which is preliminary data.</text>
</comment>
<feature type="compositionally biased region" description="Polar residues" evidence="1">
    <location>
        <begin position="328"/>
        <end position="344"/>
    </location>
</feature>
<dbReference type="Proteomes" id="UP001153069">
    <property type="component" value="Unassembled WGS sequence"/>
</dbReference>
<evidence type="ECO:0000256" key="1">
    <source>
        <dbReference type="SAM" id="MobiDB-lite"/>
    </source>
</evidence>
<sequence>MTFSTADSSSSLQAPPTPLQAAIRHRYTMAETPGKKDFASSTSRSTTMSSSNLSSIRRLQQHQARQHQQAVPPITPISSSSGASSIASVSSVESLGDANNRRVTFSSLLELQQQQQQQQSKSTTTTSTNSSTASGATPTSILRSPPMSYVSKTLRQQSGTFTPNSASSQTAHTIATTGTSSFSMSSTTPSPTSFAVPSPYGSIITPAAVPSTTAMVVSPDFTTEATATTNSIIQEEEEDNHHHHIVPWPEEDTHSYNMYEPNNTSAEAILGLEETDMVRIDNMHQHQQPNSSFLSPKPTSASAITASITPSTANSTAVVTPSTTPTSLSQDQAAATSTLNNHGATSPNSSLNYSASLNYSSSTLNQHSAGAAPNEASLLNYSTSTQQQSLVAVTTEAEEEFNIDIPNIDNTNAPSNNSNNHLSLIAKEDDNWRRHGQAYRTRLVEHDEQTGRHAFEMSDDCSLKRYHLVAEKVLNQFLETREDPHVNLRDTYLVGTRLSKFLSVVLPTHKDYHSTDPELSKLRRLSHQRSLTLQHYLEELALIIDEEEHNQFVLRDLNDTLDNHTTAEDSSAATSPPPSVIAAAKQSSPSPTTITTTASSSTALVPATSTDIITSASQELQEQHQQADDGDDSWKAVDTHTVASLDTNWFSTGGFSTGAFSDPFPPSDMAVSPTMMLSSSNDNQTKDRYLLRDQEQIMQITGSNHRHSRLDHENVDFTNMSLEDDTQTLDSFAKGLHQKSSASTASPPSSIATTESRWRIAPFSSSTKKSTDDSFKEGWGTSPFLKTPGKSSERRVSWMQPPQREEERASPNVTDAMSWWDNAADESKCEILPPVLSTASSTDAQIDAPEIHTSSTASEEPQHTKVKARRSSRYMVLEEHEAHQRKNNRRKQVAPNGAILLNNDDEQQLLSKEPSDVSRDVDLSHASTILDSNKAKGKDAQSYRHRGMYHFRECVRCLLE</sequence>
<proteinExistence type="predicted"/>
<feature type="compositionally biased region" description="Low complexity" evidence="1">
    <location>
        <begin position="111"/>
        <end position="140"/>
    </location>
</feature>